<name>A0A1M4SF79_9FLAO</name>
<evidence type="ECO:0000313" key="7">
    <source>
        <dbReference type="EMBL" id="SHE30818.1"/>
    </source>
</evidence>
<dbReference type="Proteomes" id="UP000184462">
    <property type="component" value="Unassembled WGS sequence"/>
</dbReference>
<dbReference type="RefSeq" id="WP_073190568.1">
    <property type="nucleotide sequence ID" value="NZ_FQTW01000001.1"/>
</dbReference>
<dbReference type="Gene3D" id="3.40.50.720">
    <property type="entry name" value="NAD(P)-binding Rossmann-like Domain"/>
    <property type="match status" value="2"/>
</dbReference>
<proteinExistence type="inferred from homology"/>
<dbReference type="InterPro" id="IPR006140">
    <property type="entry name" value="D-isomer_DH_NAD-bd"/>
</dbReference>
<evidence type="ECO:0000256" key="2">
    <source>
        <dbReference type="ARBA" id="ARBA00023002"/>
    </source>
</evidence>
<evidence type="ECO:0000313" key="8">
    <source>
        <dbReference type="Proteomes" id="UP000184462"/>
    </source>
</evidence>
<evidence type="ECO:0000259" key="6">
    <source>
        <dbReference type="Pfam" id="PF02826"/>
    </source>
</evidence>
<keyword evidence="2 4" id="KW-0560">Oxidoreductase</keyword>
<dbReference type="InterPro" id="IPR029752">
    <property type="entry name" value="D-isomer_DH_CS1"/>
</dbReference>
<dbReference type="SUPFAM" id="SSF51735">
    <property type="entry name" value="NAD(P)-binding Rossmann-fold domains"/>
    <property type="match status" value="1"/>
</dbReference>
<reference evidence="7 8" key="1">
    <citation type="submission" date="2016-11" db="EMBL/GenBank/DDBJ databases">
        <authorList>
            <person name="Jaros S."/>
            <person name="Januszkiewicz K."/>
            <person name="Wedrychowicz H."/>
        </authorList>
    </citation>
    <scope>NUCLEOTIDE SEQUENCE [LARGE SCALE GENOMIC DNA]</scope>
    <source>
        <strain evidence="7 8">DSM 25661</strain>
    </source>
</reference>
<feature type="domain" description="D-isomer specific 2-hydroxyacid dehydrogenase catalytic" evidence="5">
    <location>
        <begin position="7"/>
        <end position="317"/>
    </location>
</feature>
<dbReference type="AlphaFoldDB" id="A0A1M4SF79"/>
<dbReference type="PANTHER" id="PTHR43761:SF1">
    <property type="entry name" value="D-ISOMER SPECIFIC 2-HYDROXYACID DEHYDROGENASE CATALYTIC DOMAIN-CONTAINING PROTEIN-RELATED"/>
    <property type="match status" value="1"/>
</dbReference>
<dbReference type="Pfam" id="PF02826">
    <property type="entry name" value="2-Hacid_dh_C"/>
    <property type="match status" value="1"/>
</dbReference>
<comment type="similarity">
    <text evidence="1 4">Belongs to the D-isomer specific 2-hydroxyacid dehydrogenase family.</text>
</comment>
<protein>
    <submittedName>
        <fullName evidence="7">D-3-phosphoglycerate dehydrogenase</fullName>
    </submittedName>
</protein>
<dbReference type="InterPro" id="IPR036291">
    <property type="entry name" value="NAD(P)-bd_dom_sf"/>
</dbReference>
<evidence type="ECO:0000256" key="1">
    <source>
        <dbReference type="ARBA" id="ARBA00005854"/>
    </source>
</evidence>
<evidence type="ECO:0000259" key="5">
    <source>
        <dbReference type="Pfam" id="PF00389"/>
    </source>
</evidence>
<dbReference type="PANTHER" id="PTHR43761">
    <property type="entry name" value="D-ISOMER SPECIFIC 2-HYDROXYACID DEHYDROGENASE FAMILY PROTEIN (AFU_ORTHOLOGUE AFUA_1G13630)"/>
    <property type="match status" value="1"/>
</dbReference>
<keyword evidence="3" id="KW-0520">NAD</keyword>
<dbReference type="SUPFAM" id="SSF52283">
    <property type="entry name" value="Formate/glycerate dehydrogenase catalytic domain-like"/>
    <property type="match status" value="1"/>
</dbReference>
<gene>
    <name evidence="7" type="ORF">SAMN05444278_101125</name>
</gene>
<dbReference type="InterPro" id="IPR050418">
    <property type="entry name" value="D-iso_2-hydroxyacid_DH_PdxB"/>
</dbReference>
<sequence length="319" mass="34659">MNILANDGISQSGVDKLEANNFKVFQTKVAQEQLANFINNNNIEVILVRSATKVRKELIDQCPNLKIIGRGGVGLDNIDVDYAKSKAIKVINTPAASSESVAELVIGHALSCLRFLKDANRAMPLEGDQNFKALKKNYAGGLELKGKTMGIIGFGRIGQTVAKKAIGLGMNVMAFDKFIEEANIKIDFFDGQSLDFNIKTSSFEELLKSSDVITLHVPSQNDYILGKAEFKQMKPTSGIINTARGGVIDEVALVEALNNSTIAFAALDVFEKEPTPEIALLMQDKLSLSPHIGGATIEAQSRIGEELAEQIIEIYNSKK</sequence>
<dbReference type="EMBL" id="FQTW01000001">
    <property type="protein sequence ID" value="SHE30818.1"/>
    <property type="molecule type" value="Genomic_DNA"/>
</dbReference>
<dbReference type="CDD" id="cd05303">
    <property type="entry name" value="PGDH_2"/>
    <property type="match status" value="1"/>
</dbReference>
<dbReference type="GO" id="GO:0051287">
    <property type="term" value="F:NAD binding"/>
    <property type="evidence" value="ECO:0007669"/>
    <property type="project" value="InterPro"/>
</dbReference>
<dbReference type="OrthoDB" id="9805416at2"/>
<keyword evidence="8" id="KW-1185">Reference proteome</keyword>
<dbReference type="GO" id="GO:0016616">
    <property type="term" value="F:oxidoreductase activity, acting on the CH-OH group of donors, NAD or NADP as acceptor"/>
    <property type="evidence" value="ECO:0007669"/>
    <property type="project" value="InterPro"/>
</dbReference>
<evidence type="ECO:0000256" key="4">
    <source>
        <dbReference type="RuleBase" id="RU003719"/>
    </source>
</evidence>
<evidence type="ECO:0000256" key="3">
    <source>
        <dbReference type="ARBA" id="ARBA00023027"/>
    </source>
</evidence>
<feature type="domain" description="D-isomer specific 2-hydroxyacid dehydrogenase NAD-binding" evidence="6">
    <location>
        <begin position="107"/>
        <end position="293"/>
    </location>
</feature>
<dbReference type="Pfam" id="PF00389">
    <property type="entry name" value="2-Hacid_dh"/>
    <property type="match status" value="1"/>
</dbReference>
<organism evidence="7 8">
    <name type="scientific">Psychroflexus salarius</name>
    <dbReference type="NCBI Taxonomy" id="1155689"/>
    <lineage>
        <taxon>Bacteria</taxon>
        <taxon>Pseudomonadati</taxon>
        <taxon>Bacteroidota</taxon>
        <taxon>Flavobacteriia</taxon>
        <taxon>Flavobacteriales</taxon>
        <taxon>Flavobacteriaceae</taxon>
        <taxon>Psychroflexus</taxon>
    </lineage>
</organism>
<accession>A0A1M4SF79</accession>
<dbReference type="InterPro" id="IPR006139">
    <property type="entry name" value="D-isomer_2_OHA_DH_cat_dom"/>
</dbReference>
<dbReference type="PROSITE" id="PS00065">
    <property type="entry name" value="D_2_HYDROXYACID_DH_1"/>
    <property type="match status" value="1"/>
</dbReference>
<dbReference type="STRING" id="1155689.SAMN05444278_101125"/>